<dbReference type="PRINTS" id="PR00190">
    <property type="entry name" value="ACTIN"/>
</dbReference>
<dbReference type="EMBL" id="JAOAOG010000322">
    <property type="protein sequence ID" value="KAJ6229298.1"/>
    <property type="molecule type" value="Genomic_DNA"/>
</dbReference>
<comment type="caution">
    <text evidence="2">The sequence shown here is derived from an EMBL/GenBank/DDBJ whole genome shotgun (WGS) entry which is preliminary data.</text>
</comment>
<gene>
    <name evidence="2" type="ORF">M0813_07916</name>
</gene>
<comment type="similarity">
    <text evidence="1">Belongs to the actin family.</text>
</comment>
<reference evidence="2" key="1">
    <citation type="submission" date="2022-08" db="EMBL/GenBank/DDBJ databases">
        <title>Novel sulfate-reducing endosymbionts in the free-living metamonad Anaeramoeba.</title>
        <authorList>
            <person name="Jerlstrom-Hultqvist J."/>
            <person name="Cepicka I."/>
            <person name="Gallot-Lavallee L."/>
            <person name="Salas-Leiva D."/>
            <person name="Curtis B.A."/>
            <person name="Zahonova K."/>
            <person name="Pipaliya S."/>
            <person name="Dacks J."/>
            <person name="Roger A.J."/>
        </authorList>
    </citation>
    <scope>NUCLEOTIDE SEQUENCE</scope>
    <source>
        <strain evidence="2">Schooner1</strain>
    </source>
</reference>
<dbReference type="Proteomes" id="UP001150062">
    <property type="component" value="Unassembled WGS sequence"/>
</dbReference>
<dbReference type="InterPro" id="IPR043129">
    <property type="entry name" value="ATPase_NBD"/>
</dbReference>
<evidence type="ECO:0000256" key="1">
    <source>
        <dbReference type="RuleBase" id="RU000487"/>
    </source>
</evidence>
<evidence type="ECO:0000313" key="2">
    <source>
        <dbReference type="EMBL" id="KAJ6229298.1"/>
    </source>
</evidence>
<dbReference type="SMART" id="SM00268">
    <property type="entry name" value="ACTIN"/>
    <property type="match status" value="1"/>
</dbReference>
<protein>
    <submittedName>
        <fullName evidence="2">Actin-7-related</fullName>
    </submittedName>
</protein>
<proteinExistence type="inferred from homology"/>
<dbReference type="Gene3D" id="3.90.640.10">
    <property type="entry name" value="Actin, Chain A, domain 4"/>
    <property type="match status" value="1"/>
</dbReference>
<keyword evidence="3" id="KW-1185">Reference proteome</keyword>
<dbReference type="PANTHER" id="PTHR11937">
    <property type="entry name" value="ACTIN"/>
    <property type="match status" value="1"/>
</dbReference>
<dbReference type="Pfam" id="PF00022">
    <property type="entry name" value="Actin"/>
    <property type="match status" value="1"/>
</dbReference>
<dbReference type="InterPro" id="IPR004000">
    <property type="entry name" value="Actin"/>
</dbReference>
<evidence type="ECO:0000313" key="3">
    <source>
        <dbReference type="Proteomes" id="UP001150062"/>
    </source>
</evidence>
<dbReference type="SUPFAM" id="SSF53067">
    <property type="entry name" value="Actin-like ATPase domain"/>
    <property type="match status" value="2"/>
</dbReference>
<sequence length="376" mass="43460">MGEDLKPLVFDNGTGIFKAGFGGEDQPRVVISTIVGSPKHTNIMDMMIEKSHYIGYEVQFTNKLLTIKRPIENGVIRNWDDMEKIWHYAFYRTLKVDPEEHPVILTEAPLTPRHIRETMTQIMLETFSVGKINIQISSVLALYACNKTTGVVVDMGFDQTFVVPIYDGYNLPHATARFGIGGKTLTDYLIKLLQEKQICFESFREKQDLNSMKENFCYVAQDFEKEMKKYQEYKAPFKKKYKLLDQQIISIGKERFLTTEPIFEPSLVGIESKSLPKLTLNTINKCDSEYRNHLAGSILISGGSSLFKGLSDRFEKEIWESNKSNLKINLIHERKRQFLTWLGGSILSQLSEFKKLYLTKEEYNESGIFYSRRKIF</sequence>
<name>A0ABQ8X9D8_9EUKA</name>
<accession>A0ABQ8X9D8</accession>
<organism evidence="2 3">
    <name type="scientific">Anaeramoeba flamelloides</name>
    <dbReference type="NCBI Taxonomy" id="1746091"/>
    <lineage>
        <taxon>Eukaryota</taxon>
        <taxon>Metamonada</taxon>
        <taxon>Anaeramoebidae</taxon>
        <taxon>Anaeramoeba</taxon>
    </lineage>
</organism>
<dbReference type="Gene3D" id="3.30.420.40">
    <property type="match status" value="2"/>
</dbReference>